<dbReference type="InterPro" id="IPR023188">
    <property type="entry name" value="DPS_DNA-bd_CS"/>
</dbReference>
<evidence type="ECO:0000259" key="3">
    <source>
        <dbReference type="Pfam" id="PF00210"/>
    </source>
</evidence>
<dbReference type="EMBL" id="BAAADO010000008">
    <property type="protein sequence ID" value="GAA0501836.1"/>
    <property type="molecule type" value="Genomic_DNA"/>
</dbReference>
<accession>A0ABN1BQ20</accession>
<dbReference type="CDD" id="cd01043">
    <property type="entry name" value="DPS"/>
    <property type="match status" value="1"/>
</dbReference>
<evidence type="ECO:0000313" key="4">
    <source>
        <dbReference type="EMBL" id="GAA0501836.1"/>
    </source>
</evidence>
<dbReference type="InterPro" id="IPR008331">
    <property type="entry name" value="Ferritin_DPS_dom"/>
</dbReference>
<dbReference type="PANTHER" id="PTHR42932:SF1">
    <property type="entry name" value="GENERAL STRESS PROTEIN 20U"/>
    <property type="match status" value="1"/>
</dbReference>
<dbReference type="Pfam" id="PF00210">
    <property type="entry name" value="Ferritin"/>
    <property type="match status" value="1"/>
</dbReference>
<dbReference type="PRINTS" id="PR01346">
    <property type="entry name" value="HELNAPAPROT"/>
</dbReference>
<protein>
    <submittedName>
        <fullName evidence="4">Non-heme iron-binding ferritin Fri</fullName>
    </submittedName>
</protein>
<organism evidence="4 5">
    <name type="scientific">Salinibacillus aidingensis</name>
    <dbReference type="NCBI Taxonomy" id="237684"/>
    <lineage>
        <taxon>Bacteria</taxon>
        <taxon>Bacillati</taxon>
        <taxon>Bacillota</taxon>
        <taxon>Bacilli</taxon>
        <taxon>Bacillales</taxon>
        <taxon>Bacillaceae</taxon>
        <taxon>Salinibacillus</taxon>
    </lineage>
</organism>
<evidence type="ECO:0000256" key="2">
    <source>
        <dbReference type="RuleBase" id="RU003875"/>
    </source>
</evidence>
<proteinExistence type="inferred from homology"/>
<dbReference type="InterPro" id="IPR009078">
    <property type="entry name" value="Ferritin-like_SF"/>
</dbReference>
<reference evidence="4 5" key="1">
    <citation type="journal article" date="2019" name="Int. J. Syst. Evol. Microbiol.">
        <title>The Global Catalogue of Microorganisms (GCM) 10K type strain sequencing project: providing services to taxonomists for standard genome sequencing and annotation.</title>
        <authorList>
            <consortium name="The Broad Institute Genomics Platform"/>
            <consortium name="The Broad Institute Genome Sequencing Center for Infectious Disease"/>
            <person name="Wu L."/>
            <person name="Ma J."/>
        </authorList>
    </citation>
    <scope>NUCLEOTIDE SEQUENCE [LARGE SCALE GENOMIC DNA]</scope>
    <source>
        <strain evidence="4 5">JCM 12389</strain>
    </source>
</reference>
<keyword evidence="5" id="KW-1185">Reference proteome</keyword>
<evidence type="ECO:0000256" key="1">
    <source>
        <dbReference type="ARBA" id="ARBA00009497"/>
    </source>
</evidence>
<dbReference type="PROSITE" id="PS00818">
    <property type="entry name" value="DPS_1"/>
    <property type="match status" value="1"/>
</dbReference>
<dbReference type="Gene3D" id="1.20.1260.10">
    <property type="match status" value="1"/>
</dbReference>
<evidence type="ECO:0000313" key="5">
    <source>
        <dbReference type="Proteomes" id="UP001500880"/>
    </source>
</evidence>
<name>A0ABN1BQ20_9BACI</name>
<dbReference type="PROSITE" id="PS00819">
    <property type="entry name" value="DPS_2"/>
    <property type="match status" value="1"/>
</dbReference>
<feature type="domain" description="Ferritin/DPS" evidence="3">
    <location>
        <begin position="8"/>
        <end position="149"/>
    </location>
</feature>
<dbReference type="InterPro" id="IPR002177">
    <property type="entry name" value="DPS_DNA-bd"/>
</dbReference>
<dbReference type="Proteomes" id="UP001500880">
    <property type="component" value="Unassembled WGS sequence"/>
</dbReference>
<comment type="similarity">
    <text evidence="1 2">Belongs to the Dps family.</text>
</comment>
<dbReference type="InterPro" id="IPR012347">
    <property type="entry name" value="Ferritin-like"/>
</dbReference>
<gene>
    <name evidence="4" type="primary">fri</name>
    <name evidence="4" type="ORF">GCM10008986_31700</name>
</gene>
<sequence>MTNTDVKEVLNKLVATQGLFYTRLHQFHWYIKGQHFFSLHEKFEELYNSVSESMDEVAERLLAIGGQPYSTLGEFIEHSVIEERAEDKNLSESEMVQAVINDFKTLRDFLSDGIKVTEENGDDVSNDMLIAMKGDIEKNTWMLQAFLGNDAVDKK</sequence>
<dbReference type="SUPFAM" id="SSF47240">
    <property type="entry name" value="Ferritin-like"/>
    <property type="match status" value="1"/>
</dbReference>
<dbReference type="RefSeq" id="WP_343843215.1">
    <property type="nucleotide sequence ID" value="NZ_BAAADO010000008.1"/>
</dbReference>
<comment type="caution">
    <text evidence="4">The sequence shown here is derived from an EMBL/GenBank/DDBJ whole genome shotgun (WGS) entry which is preliminary data.</text>
</comment>
<dbReference type="PIRSF" id="PIRSF005900">
    <property type="entry name" value="Dps"/>
    <property type="match status" value="1"/>
</dbReference>
<dbReference type="PANTHER" id="PTHR42932">
    <property type="entry name" value="GENERAL STRESS PROTEIN 20U"/>
    <property type="match status" value="1"/>
</dbReference>